<evidence type="ECO:0000313" key="3">
    <source>
        <dbReference type="WBParaSite" id="jg3735"/>
    </source>
</evidence>
<accession>A0A915E7S3</accession>
<feature type="signal peptide" evidence="1">
    <location>
        <begin position="1"/>
        <end position="17"/>
    </location>
</feature>
<sequence length="218" mass="24170">MHLLIAVSLLFLALTQCTDLGIILYIANDVVNARHSTVAQMMWNNNPLLPVSTLTNLIDLGAWKYSSEYADLSMYSSGMSNILHEGKSLLNDLPQHPSYLMQSAKGLGKVVVRGATTREQAEWSLRMWIENRLEEYSLEAIKVIKAAQRSVTEQQWSARLQLFAITQNDVKALLKDTFTAKSSSSVVEVENHWLSEGNTQADTASLVNTTPIFGPSGI</sequence>
<reference evidence="3" key="1">
    <citation type="submission" date="2022-11" db="UniProtKB">
        <authorList>
            <consortium name="WormBaseParasite"/>
        </authorList>
    </citation>
    <scope>IDENTIFICATION</scope>
</reference>
<protein>
    <submittedName>
        <fullName evidence="3">Uncharacterized protein</fullName>
    </submittedName>
</protein>
<feature type="chain" id="PRO_5036792349" evidence="1">
    <location>
        <begin position="18"/>
        <end position="218"/>
    </location>
</feature>
<organism evidence="2 3">
    <name type="scientific">Ditylenchus dipsaci</name>
    <dbReference type="NCBI Taxonomy" id="166011"/>
    <lineage>
        <taxon>Eukaryota</taxon>
        <taxon>Metazoa</taxon>
        <taxon>Ecdysozoa</taxon>
        <taxon>Nematoda</taxon>
        <taxon>Chromadorea</taxon>
        <taxon>Rhabditida</taxon>
        <taxon>Tylenchina</taxon>
        <taxon>Tylenchomorpha</taxon>
        <taxon>Sphaerularioidea</taxon>
        <taxon>Anguinidae</taxon>
        <taxon>Anguininae</taxon>
        <taxon>Ditylenchus</taxon>
    </lineage>
</organism>
<dbReference type="WBParaSite" id="jg3735">
    <property type="protein sequence ID" value="jg3735"/>
    <property type="gene ID" value="jg3735"/>
</dbReference>
<name>A0A915E7S3_9BILA</name>
<dbReference type="AlphaFoldDB" id="A0A915E7S3"/>
<keyword evidence="2" id="KW-1185">Reference proteome</keyword>
<dbReference type="Proteomes" id="UP000887574">
    <property type="component" value="Unplaced"/>
</dbReference>
<evidence type="ECO:0000256" key="1">
    <source>
        <dbReference type="SAM" id="SignalP"/>
    </source>
</evidence>
<proteinExistence type="predicted"/>
<keyword evidence="1" id="KW-0732">Signal</keyword>
<evidence type="ECO:0000313" key="2">
    <source>
        <dbReference type="Proteomes" id="UP000887574"/>
    </source>
</evidence>